<keyword evidence="3" id="KW-1185">Reference proteome</keyword>
<dbReference type="InterPro" id="IPR036869">
    <property type="entry name" value="J_dom_sf"/>
</dbReference>
<accession>A0AAQ3T0R3</accession>
<dbReference type="InterPro" id="IPR001623">
    <property type="entry name" value="DnaJ_domain"/>
</dbReference>
<dbReference type="PROSITE" id="PS50076">
    <property type="entry name" value="DNAJ_2"/>
    <property type="match status" value="1"/>
</dbReference>
<organism evidence="2 3">
    <name type="scientific">Paspalum notatum var. saurae</name>
    <dbReference type="NCBI Taxonomy" id="547442"/>
    <lineage>
        <taxon>Eukaryota</taxon>
        <taxon>Viridiplantae</taxon>
        <taxon>Streptophyta</taxon>
        <taxon>Embryophyta</taxon>
        <taxon>Tracheophyta</taxon>
        <taxon>Spermatophyta</taxon>
        <taxon>Magnoliopsida</taxon>
        <taxon>Liliopsida</taxon>
        <taxon>Poales</taxon>
        <taxon>Poaceae</taxon>
        <taxon>PACMAD clade</taxon>
        <taxon>Panicoideae</taxon>
        <taxon>Andropogonodae</taxon>
        <taxon>Paspaleae</taxon>
        <taxon>Paspalinae</taxon>
        <taxon>Paspalum</taxon>
    </lineage>
</organism>
<protein>
    <recommendedName>
        <fullName evidence="1">J domain-containing protein</fullName>
    </recommendedName>
</protein>
<dbReference type="PANTHER" id="PTHR47374:SF5">
    <property type="entry name" value="J DOMAIN-CONTAINING PROTEIN"/>
    <property type="match status" value="1"/>
</dbReference>
<dbReference type="Gene3D" id="1.10.287.110">
    <property type="entry name" value="DnaJ domain"/>
    <property type="match status" value="1"/>
</dbReference>
<name>A0AAQ3T0R3_PASNO</name>
<dbReference type="AlphaFoldDB" id="A0AAQ3T0R3"/>
<dbReference type="SUPFAM" id="SSF46565">
    <property type="entry name" value="Chaperone J-domain"/>
    <property type="match status" value="1"/>
</dbReference>
<dbReference type="CDD" id="cd06257">
    <property type="entry name" value="DnaJ"/>
    <property type="match status" value="1"/>
</dbReference>
<sequence>MELKTKEFLGAQRIALRAQRLYPKLDNISQLLTICEVHCAAEAKVNGNMDWYDILQVEPRVDETVIRKEYSKLARLLHPGQNTLPGAQSAFKLVSEAQAILCDRVISI</sequence>
<gene>
    <name evidence="2" type="ORF">U9M48_014061</name>
</gene>
<dbReference type="PANTHER" id="PTHR47374">
    <property type="entry name" value="ENDOSOME ANTIGEN-LIKE PROTEIN, PUTATIVE (DUF3444)-RELATED"/>
    <property type="match status" value="1"/>
</dbReference>
<proteinExistence type="predicted"/>
<dbReference type="Proteomes" id="UP001341281">
    <property type="component" value="Chromosome 03"/>
</dbReference>
<evidence type="ECO:0000313" key="2">
    <source>
        <dbReference type="EMBL" id="WVZ64563.1"/>
    </source>
</evidence>
<dbReference type="SMART" id="SM00271">
    <property type="entry name" value="DnaJ"/>
    <property type="match status" value="1"/>
</dbReference>
<evidence type="ECO:0000313" key="3">
    <source>
        <dbReference type="Proteomes" id="UP001341281"/>
    </source>
</evidence>
<dbReference type="GO" id="GO:0005783">
    <property type="term" value="C:endoplasmic reticulum"/>
    <property type="evidence" value="ECO:0007669"/>
    <property type="project" value="UniProtKB-ARBA"/>
</dbReference>
<dbReference type="Pfam" id="PF00226">
    <property type="entry name" value="DnaJ"/>
    <property type="match status" value="1"/>
</dbReference>
<dbReference type="PRINTS" id="PR00625">
    <property type="entry name" value="JDOMAIN"/>
</dbReference>
<evidence type="ECO:0000259" key="1">
    <source>
        <dbReference type="PROSITE" id="PS50076"/>
    </source>
</evidence>
<dbReference type="EMBL" id="CP144747">
    <property type="protein sequence ID" value="WVZ64563.1"/>
    <property type="molecule type" value="Genomic_DNA"/>
</dbReference>
<reference evidence="2 3" key="1">
    <citation type="submission" date="2024-02" db="EMBL/GenBank/DDBJ databases">
        <title>High-quality chromosome-scale genome assembly of Pensacola bahiagrass (Paspalum notatum Flugge var. saurae).</title>
        <authorList>
            <person name="Vega J.M."/>
            <person name="Podio M."/>
            <person name="Orjuela J."/>
            <person name="Siena L.A."/>
            <person name="Pessino S.C."/>
            <person name="Combes M.C."/>
            <person name="Mariac C."/>
            <person name="Albertini E."/>
            <person name="Pupilli F."/>
            <person name="Ortiz J.P.A."/>
            <person name="Leblanc O."/>
        </authorList>
    </citation>
    <scope>NUCLEOTIDE SEQUENCE [LARGE SCALE GENOMIC DNA]</scope>
    <source>
        <strain evidence="2">R1</strain>
        <tissue evidence="2">Leaf</tissue>
    </source>
</reference>
<feature type="domain" description="J" evidence="1">
    <location>
        <begin position="50"/>
        <end position="106"/>
    </location>
</feature>